<proteinExistence type="predicted"/>
<dbReference type="AlphaFoldDB" id="A0A931AS28"/>
<keyword evidence="4" id="KW-1185">Reference proteome</keyword>
<dbReference type="Pfam" id="PF00248">
    <property type="entry name" value="Aldo_ket_red"/>
    <property type="match status" value="1"/>
</dbReference>
<evidence type="ECO:0000259" key="2">
    <source>
        <dbReference type="Pfam" id="PF00248"/>
    </source>
</evidence>
<evidence type="ECO:0000256" key="1">
    <source>
        <dbReference type="ARBA" id="ARBA00023002"/>
    </source>
</evidence>
<feature type="domain" description="NADP-dependent oxidoreductase" evidence="2">
    <location>
        <begin position="16"/>
        <end position="318"/>
    </location>
</feature>
<keyword evidence="1" id="KW-0560">Oxidoreductase</keyword>
<dbReference type="InterPro" id="IPR036812">
    <property type="entry name" value="NAD(P)_OxRdtase_dom_sf"/>
</dbReference>
<dbReference type="InterPro" id="IPR023210">
    <property type="entry name" value="NADP_OxRdtase_dom"/>
</dbReference>
<dbReference type="PANTHER" id="PTHR43364">
    <property type="entry name" value="NADH-SPECIFIC METHYLGLYOXAL REDUCTASE-RELATED"/>
    <property type="match status" value="1"/>
</dbReference>
<evidence type="ECO:0000313" key="4">
    <source>
        <dbReference type="Proteomes" id="UP000621436"/>
    </source>
</evidence>
<dbReference type="EMBL" id="JADPIE010000001">
    <property type="protein sequence ID" value="MBF8435579.1"/>
    <property type="molecule type" value="Genomic_DNA"/>
</dbReference>
<organism evidence="3 4">
    <name type="scientific">Halonatronomonas betaini</name>
    <dbReference type="NCBI Taxonomy" id="2778430"/>
    <lineage>
        <taxon>Bacteria</taxon>
        <taxon>Bacillati</taxon>
        <taxon>Bacillota</taxon>
        <taxon>Clostridia</taxon>
        <taxon>Halanaerobiales</taxon>
        <taxon>Halarsenatibacteraceae</taxon>
        <taxon>Halonatronomonas</taxon>
    </lineage>
</organism>
<dbReference type="Gene3D" id="3.20.20.100">
    <property type="entry name" value="NADP-dependent oxidoreductase domain"/>
    <property type="match status" value="1"/>
</dbReference>
<dbReference type="SUPFAM" id="SSF51430">
    <property type="entry name" value="NAD(P)-linked oxidoreductase"/>
    <property type="match status" value="1"/>
</dbReference>
<dbReference type="InterPro" id="IPR020471">
    <property type="entry name" value="AKR"/>
</dbReference>
<evidence type="ECO:0000313" key="3">
    <source>
        <dbReference type="EMBL" id="MBF8435579.1"/>
    </source>
</evidence>
<dbReference type="CDD" id="cd19084">
    <property type="entry name" value="AKR_AKR11B1-like"/>
    <property type="match status" value="1"/>
</dbReference>
<comment type="caution">
    <text evidence="3">The sequence shown here is derived from an EMBL/GenBank/DDBJ whole genome shotgun (WGS) entry which is preliminary data.</text>
</comment>
<dbReference type="GO" id="GO:0005829">
    <property type="term" value="C:cytosol"/>
    <property type="evidence" value="ECO:0007669"/>
    <property type="project" value="UniProtKB-ARBA"/>
</dbReference>
<reference evidence="3" key="1">
    <citation type="submission" date="2020-11" db="EMBL/GenBank/DDBJ databases">
        <title>Halonatronomonas betainensis gen. nov., sp. nov. a novel haloalkaliphilic representative of the family Halanaerobiacae capable of betaine degradation.</title>
        <authorList>
            <person name="Boltyanskaya Y."/>
            <person name="Kevbrin V."/>
            <person name="Detkova E."/>
            <person name="Grouzdev D.S."/>
            <person name="Koziaeva V."/>
            <person name="Zhilina T."/>
        </authorList>
    </citation>
    <scope>NUCLEOTIDE SEQUENCE</scope>
    <source>
        <strain evidence="3">Z-7014</strain>
    </source>
</reference>
<gene>
    <name evidence="3" type="ORF">I0Q91_00675</name>
</gene>
<dbReference type="PRINTS" id="PR00069">
    <property type="entry name" value="ALDKETRDTASE"/>
</dbReference>
<name>A0A931AS28_9FIRM</name>
<dbReference type="PANTHER" id="PTHR43364:SF4">
    <property type="entry name" value="NAD(P)-LINKED OXIDOREDUCTASE SUPERFAMILY PROTEIN"/>
    <property type="match status" value="1"/>
</dbReference>
<dbReference type="RefSeq" id="WP_270452217.1">
    <property type="nucleotide sequence ID" value="NZ_JADPIE010000001.1"/>
</dbReference>
<sequence length="323" mass="37291">MLKRELGNTGEEVTVIGLGCWQLGQEWTGMDDDKKSIELVHKAYDLGINFFDVAPVYGFGHAEKVLGEAVSDRREDVFIASKVGLRWDDQKNIVRNLSSESIREEIENSLKRLDTDYIDLYQMHWPDPNTPIQETMEELSKLKEEGKIRYIGASNFNVPLLEQASAVEEIVSNQVLYSILDQNSEHYHGLPLIYRTRDEIMPYAEKTGMSVIPYSPVCQGMLTDSFDMSKLEEGDVRYANPELWNEKCEENYRKVQEIKKIAEKYDKPLAQLAFNWLRKQDEITSIIAGVTKIYQIEDNVASVEWELSDEDMDKIDEIMLNKE</sequence>
<dbReference type="Proteomes" id="UP000621436">
    <property type="component" value="Unassembled WGS sequence"/>
</dbReference>
<dbReference type="FunFam" id="3.20.20.100:FF:000004">
    <property type="entry name" value="Oxidoreductase, aldo/keto reductase"/>
    <property type="match status" value="1"/>
</dbReference>
<protein>
    <submittedName>
        <fullName evidence="3">Aldo/keto reductase</fullName>
    </submittedName>
</protein>
<dbReference type="GO" id="GO:0016491">
    <property type="term" value="F:oxidoreductase activity"/>
    <property type="evidence" value="ECO:0007669"/>
    <property type="project" value="UniProtKB-KW"/>
</dbReference>
<accession>A0A931AS28</accession>
<dbReference type="InterPro" id="IPR050523">
    <property type="entry name" value="AKR_Detox_Biosynth"/>
</dbReference>